<evidence type="ECO:0000313" key="1">
    <source>
        <dbReference type="EMBL" id="MFL0196711.1"/>
    </source>
</evidence>
<keyword evidence="2" id="KW-1185">Reference proteome</keyword>
<sequence length="110" mass="12455">MVLALLAWGIITYRSAQTKQFSYVPAYNSEMKATCNSSPNKYGVSSSSYTIKNTTRADVLQNYENILKKNGWTITEEHKPSTFTATKDKHRATLIAMQNNKDVDIIMISR</sequence>
<proteinExistence type="predicted"/>
<dbReference type="RefSeq" id="WP_406792819.1">
    <property type="nucleotide sequence ID" value="NZ_JBJHZX010000021.1"/>
</dbReference>
<gene>
    <name evidence="1" type="ORF">ACJDU8_14265</name>
</gene>
<evidence type="ECO:0008006" key="3">
    <source>
        <dbReference type="Google" id="ProtNLM"/>
    </source>
</evidence>
<name>A0ABW8SMX8_9CLOT</name>
<reference evidence="1 2" key="1">
    <citation type="submission" date="2024-11" db="EMBL/GenBank/DDBJ databases">
        <authorList>
            <person name="Heng Y.C."/>
            <person name="Lim A.C.H."/>
            <person name="Lee J.K.Y."/>
            <person name="Kittelmann S."/>
        </authorList>
    </citation>
    <scope>NUCLEOTIDE SEQUENCE [LARGE SCALE GENOMIC DNA]</scope>
    <source>
        <strain evidence="1 2">WILCCON 0269</strain>
    </source>
</reference>
<dbReference type="Proteomes" id="UP001623660">
    <property type="component" value="Unassembled WGS sequence"/>
</dbReference>
<comment type="caution">
    <text evidence="1">The sequence shown here is derived from an EMBL/GenBank/DDBJ whole genome shotgun (WGS) entry which is preliminary data.</text>
</comment>
<evidence type="ECO:0000313" key="2">
    <source>
        <dbReference type="Proteomes" id="UP001623660"/>
    </source>
</evidence>
<protein>
    <recommendedName>
        <fullName evidence="3">DUF4830 domain-containing protein</fullName>
    </recommendedName>
</protein>
<organism evidence="1 2">
    <name type="scientific">Candidatus Clostridium eludens</name>
    <dbReference type="NCBI Taxonomy" id="3381663"/>
    <lineage>
        <taxon>Bacteria</taxon>
        <taxon>Bacillati</taxon>
        <taxon>Bacillota</taxon>
        <taxon>Clostridia</taxon>
        <taxon>Eubacteriales</taxon>
        <taxon>Clostridiaceae</taxon>
        <taxon>Clostridium</taxon>
    </lineage>
</organism>
<dbReference type="EMBL" id="JBJHZX010000021">
    <property type="protein sequence ID" value="MFL0196711.1"/>
    <property type="molecule type" value="Genomic_DNA"/>
</dbReference>
<accession>A0ABW8SMX8</accession>